<keyword evidence="3" id="KW-1185">Reference proteome</keyword>
<dbReference type="SUPFAM" id="SSF55729">
    <property type="entry name" value="Acyl-CoA N-acyltransferases (Nat)"/>
    <property type="match status" value="1"/>
</dbReference>
<dbReference type="InterPro" id="IPR016181">
    <property type="entry name" value="Acyl_CoA_acyltransferase"/>
</dbReference>
<evidence type="ECO:0000259" key="1">
    <source>
        <dbReference type="PROSITE" id="PS51186"/>
    </source>
</evidence>
<dbReference type="EMBL" id="CP045997">
    <property type="protein sequence ID" value="QHV98536.1"/>
    <property type="molecule type" value="Genomic_DNA"/>
</dbReference>
<evidence type="ECO:0000313" key="3">
    <source>
        <dbReference type="Proteomes" id="UP000464577"/>
    </source>
</evidence>
<dbReference type="PANTHER" id="PTHR43792">
    <property type="entry name" value="GNAT FAMILY, PUTATIVE (AFU_ORTHOLOGUE AFUA_3G00765)-RELATED-RELATED"/>
    <property type="match status" value="1"/>
</dbReference>
<name>A0A6P1W472_9BACT</name>
<dbReference type="PANTHER" id="PTHR43792:SF1">
    <property type="entry name" value="N-ACETYLTRANSFERASE DOMAIN-CONTAINING PROTEIN"/>
    <property type="match status" value="1"/>
</dbReference>
<protein>
    <submittedName>
        <fullName evidence="2">GNAT family N-acetyltransferase</fullName>
    </submittedName>
</protein>
<dbReference type="AlphaFoldDB" id="A0A6P1W472"/>
<evidence type="ECO:0000313" key="2">
    <source>
        <dbReference type="EMBL" id="QHV98536.1"/>
    </source>
</evidence>
<keyword evidence="2" id="KW-0808">Transferase</keyword>
<feature type="domain" description="N-acetyltransferase" evidence="1">
    <location>
        <begin position="18"/>
        <end position="178"/>
    </location>
</feature>
<dbReference type="PROSITE" id="PS51186">
    <property type="entry name" value="GNAT"/>
    <property type="match status" value="1"/>
</dbReference>
<accession>A0A6P1W472</accession>
<dbReference type="GO" id="GO:0016747">
    <property type="term" value="F:acyltransferase activity, transferring groups other than amino-acyl groups"/>
    <property type="evidence" value="ECO:0007669"/>
    <property type="project" value="InterPro"/>
</dbReference>
<gene>
    <name evidence="2" type="ORF">GJR95_27605</name>
</gene>
<dbReference type="InterPro" id="IPR051531">
    <property type="entry name" value="N-acetyltransferase"/>
</dbReference>
<reference evidence="2 3" key="1">
    <citation type="submission" date="2019-11" db="EMBL/GenBank/DDBJ databases">
        <title>Spirosoma endbachense sp. nov., isolated from a natural salt meadow.</title>
        <authorList>
            <person name="Rojas J."/>
            <person name="Ambika Manirajan B."/>
            <person name="Ratering S."/>
            <person name="Suarez C."/>
            <person name="Geissler-Plaum R."/>
            <person name="Schnell S."/>
        </authorList>
    </citation>
    <scope>NUCLEOTIDE SEQUENCE [LARGE SCALE GENOMIC DNA]</scope>
    <source>
        <strain evidence="2 3">I-24</strain>
    </source>
</reference>
<dbReference type="Proteomes" id="UP000464577">
    <property type="component" value="Chromosome"/>
</dbReference>
<organism evidence="2 3">
    <name type="scientific">Spirosoma endbachense</name>
    <dbReference type="NCBI Taxonomy" id="2666025"/>
    <lineage>
        <taxon>Bacteria</taxon>
        <taxon>Pseudomonadati</taxon>
        <taxon>Bacteroidota</taxon>
        <taxon>Cytophagia</taxon>
        <taxon>Cytophagales</taxon>
        <taxon>Cytophagaceae</taxon>
        <taxon>Spirosoma</taxon>
    </lineage>
</organism>
<sequence length="178" mass="19552">MKSPFLYSPRLLFIASSPTLLQAELEDTFQLAQLLNVDTPSDWPPGEYDKDAIQFFLDQLLAGGQDAIGWYGWYVIAYPTTTTLATLVAAGGYFGPPSTEGVLEIGYSVSEFWRGQGIATEIIATLLNNGWQQTGVKRIIAHTLPTNKASIGALVKNGFYQIDSDDPEKLCFERLPIA</sequence>
<dbReference type="Pfam" id="PF13302">
    <property type="entry name" value="Acetyltransf_3"/>
    <property type="match status" value="1"/>
</dbReference>
<proteinExistence type="predicted"/>
<dbReference type="InterPro" id="IPR000182">
    <property type="entry name" value="GNAT_dom"/>
</dbReference>
<dbReference type="Gene3D" id="3.40.630.30">
    <property type="match status" value="1"/>
</dbReference>
<dbReference type="KEGG" id="senf:GJR95_27605"/>
<dbReference type="RefSeq" id="WP_162388947.1">
    <property type="nucleotide sequence ID" value="NZ_CP045997.1"/>
</dbReference>